<feature type="transmembrane region" description="Helical" evidence="2">
    <location>
        <begin position="82"/>
        <end position="103"/>
    </location>
</feature>
<evidence type="ECO:0000313" key="4">
    <source>
        <dbReference type="Proteomes" id="UP000054107"/>
    </source>
</evidence>
<reference evidence="3 4" key="1">
    <citation type="submission" date="2014-09" db="EMBL/GenBank/DDBJ databases">
        <authorList>
            <person name="Ellenberger Sabrina"/>
        </authorList>
    </citation>
    <scope>NUCLEOTIDE SEQUENCE [LARGE SCALE GENOMIC DNA]</scope>
    <source>
        <strain evidence="3 4">CBS 412.66</strain>
    </source>
</reference>
<evidence type="ECO:0000313" key="3">
    <source>
        <dbReference type="EMBL" id="CEP12619.1"/>
    </source>
</evidence>
<feature type="transmembrane region" description="Helical" evidence="2">
    <location>
        <begin position="6"/>
        <end position="30"/>
    </location>
</feature>
<keyword evidence="2" id="KW-0472">Membrane</keyword>
<dbReference type="EMBL" id="LN728061">
    <property type="protein sequence ID" value="CEP12619.1"/>
    <property type="molecule type" value="Genomic_DNA"/>
</dbReference>
<keyword evidence="2" id="KW-1133">Transmembrane helix</keyword>
<organism evidence="3 4">
    <name type="scientific">Parasitella parasitica</name>
    <dbReference type="NCBI Taxonomy" id="35722"/>
    <lineage>
        <taxon>Eukaryota</taxon>
        <taxon>Fungi</taxon>
        <taxon>Fungi incertae sedis</taxon>
        <taxon>Mucoromycota</taxon>
        <taxon>Mucoromycotina</taxon>
        <taxon>Mucoromycetes</taxon>
        <taxon>Mucorales</taxon>
        <taxon>Mucorineae</taxon>
        <taxon>Mucoraceae</taxon>
        <taxon>Parasitella</taxon>
    </lineage>
</organism>
<dbReference type="STRING" id="35722.A0A0B7NC70"/>
<dbReference type="AlphaFoldDB" id="A0A0B7NC70"/>
<feature type="transmembrane region" description="Helical" evidence="2">
    <location>
        <begin position="42"/>
        <end position="62"/>
    </location>
</feature>
<dbReference type="OrthoDB" id="341353at2759"/>
<gene>
    <name evidence="3" type="primary">PARPA_06590.1 scaffold 22734</name>
</gene>
<feature type="region of interest" description="Disordered" evidence="1">
    <location>
        <begin position="236"/>
        <end position="270"/>
    </location>
</feature>
<feature type="transmembrane region" description="Helical" evidence="2">
    <location>
        <begin position="110"/>
        <end position="127"/>
    </location>
</feature>
<evidence type="ECO:0008006" key="5">
    <source>
        <dbReference type="Google" id="ProtNLM"/>
    </source>
</evidence>
<proteinExistence type="predicted"/>
<name>A0A0B7NC70_9FUNG</name>
<evidence type="ECO:0000256" key="1">
    <source>
        <dbReference type="SAM" id="MobiDB-lite"/>
    </source>
</evidence>
<feature type="compositionally biased region" description="Polar residues" evidence="1">
    <location>
        <begin position="243"/>
        <end position="270"/>
    </location>
</feature>
<keyword evidence="2" id="KW-0812">Transmembrane</keyword>
<protein>
    <recommendedName>
        <fullName evidence="5">TLC domain-containing protein</fullName>
    </recommendedName>
</protein>
<dbReference type="Proteomes" id="UP000054107">
    <property type="component" value="Unassembled WGS sequence"/>
</dbReference>
<sequence length="270" mass="30294">MIIASILDSAFISTFALSAVLFGSWFSFWYKSNLARTEKERAYVCTLLSSSVTSLCSIPLVYTLLTNGGDLADIAAYRTWTVIATTFFMTFLVVDLVIGVVFYRSKIDMLTGWIHHITYLLVLSWGIHNQLTAVFIMMCSLEVPTFILALGSVRSELRRDYVFAATFLTTRIIFHAYAIKCAWQYTAGFIKQQIRLAAKRKQDSVASNQAQRQRSKQQHIQPSIVSTATISSETTIKKTTISRNNKTTSASTYLSSPTPQFHQSPPVSVH</sequence>
<keyword evidence="4" id="KW-1185">Reference proteome</keyword>
<accession>A0A0B7NC70</accession>
<feature type="transmembrane region" description="Helical" evidence="2">
    <location>
        <begin position="133"/>
        <end position="153"/>
    </location>
</feature>
<evidence type="ECO:0000256" key="2">
    <source>
        <dbReference type="SAM" id="Phobius"/>
    </source>
</evidence>